<dbReference type="SUPFAM" id="SSF82171">
    <property type="entry name" value="DPP6 N-terminal domain-like"/>
    <property type="match status" value="1"/>
</dbReference>
<feature type="signal peptide" evidence="1">
    <location>
        <begin position="1"/>
        <end position="21"/>
    </location>
</feature>
<evidence type="ECO:0000313" key="2">
    <source>
        <dbReference type="EMBL" id="UNP28800.1"/>
    </source>
</evidence>
<dbReference type="PANTHER" id="PTHR47197:SF3">
    <property type="entry name" value="DIHYDRO-HEME D1 DEHYDROGENASE"/>
    <property type="match status" value="1"/>
</dbReference>
<keyword evidence="3" id="KW-1185">Reference proteome</keyword>
<reference evidence="2 3" key="1">
    <citation type="submission" date="2022-03" db="EMBL/GenBank/DDBJ databases">
        <title>Complete genome sequence of Lysobacter capsici VKM B-2533 and Lysobacter gummosus 10.1.1, promising sources of lytic agents.</title>
        <authorList>
            <person name="Tarlachkov S.V."/>
            <person name="Kudryakova I.V."/>
            <person name="Afoshin A.S."/>
            <person name="Leontyevskaya E.A."/>
            <person name="Leontyevskaya N.V."/>
        </authorList>
    </citation>
    <scope>NUCLEOTIDE SEQUENCE [LARGE SCALE GENOMIC DNA]</scope>
    <source>
        <strain evidence="2 3">10.1.1</strain>
    </source>
</reference>
<accession>A0ABY3XB11</accession>
<dbReference type="Gene3D" id="2.130.10.10">
    <property type="entry name" value="YVTN repeat-like/Quinoprotein amine dehydrogenase"/>
    <property type="match status" value="2"/>
</dbReference>
<sequence length="387" mass="40088">MNASRLPLALSLILAALAANAQVVGVAVDSKAILVDGQSAIAAKPAGDSAVFFKLDGGELLKLGEVKLPTSYLGPPESLAVSARGDLALVVSSSRVDAADPKAYANDDTLSVVDLSGKTPRLSQTLALGVRPSSVKFHPGGAMAVVASNPDNALVWLSIRDGKVAIADKQPLEAGRGPLTVSFPADGKHMLVAQADAQRVSLYALENERIKTPPIRDMVAGVTPFTVAYCGDSGLAVVGNFGIPDAGNGDIDTVSLIDTTGAKPRVIDTVAVGSAPEDVACSPDGRYAATTVQNMSNRPKDHPFYSPNSLVVLLKLENRRLRRVAEAPIGAWAEGLVFGEDSRTVLAQSIDDRALHVLRIDGDTLKPARAPIVFGNGAPVGIGIAGR</sequence>
<dbReference type="InterPro" id="IPR015943">
    <property type="entry name" value="WD40/YVTN_repeat-like_dom_sf"/>
</dbReference>
<dbReference type="Proteomes" id="UP000829194">
    <property type="component" value="Chromosome"/>
</dbReference>
<dbReference type="PANTHER" id="PTHR47197">
    <property type="entry name" value="PROTEIN NIRF"/>
    <property type="match status" value="1"/>
</dbReference>
<dbReference type="EMBL" id="CP093547">
    <property type="protein sequence ID" value="UNP28800.1"/>
    <property type="molecule type" value="Genomic_DNA"/>
</dbReference>
<dbReference type="RefSeq" id="WP_057944349.1">
    <property type="nucleotide sequence ID" value="NZ_CP011131.1"/>
</dbReference>
<dbReference type="InterPro" id="IPR051200">
    <property type="entry name" value="Host-pathogen_enzymatic-act"/>
</dbReference>
<gene>
    <name evidence="2" type="ORF">MOV92_20325</name>
</gene>
<feature type="chain" id="PRO_5045267429" description="Lactonase, 7-bladed beta-propeller family protein" evidence="1">
    <location>
        <begin position="22"/>
        <end position="387"/>
    </location>
</feature>
<evidence type="ECO:0000313" key="3">
    <source>
        <dbReference type="Proteomes" id="UP000829194"/>
    </source>
</evidence>
<organism evidence="2 3">
    <name type="scientific">Lysobacter gummosus</name>
    <dbReference type="NCBI Taxonomy" id="262324"/>
    <lineage>
        <taxon>Bacteria</taxon>
        <taxon>Pseudomonadati</taxon>
        <taxon>Pseudomonadota</taxon>
        <taxon>Gammaproteobacteria</taxon>
        <taxon>Lysobacterales</taxon>
        <taxon>Lysobacteraceae</taxon>
        <taxon>Lysobacter</taxon>
    </lineage>
</organism>
<protein>
    <recommendedName>
        <fullName evidence="4">Lactonase, 7-bladed beta-propeller family protein</fullName>
    </recommendedName>
</protein>
<evidence type="ECO:0008006" key="4">
    <source>
        <dbReference type="Google" id="ProtNLM"/>
    </source>
</evidence>
<keyword evidence="1" id="KW-0732">Signal</keyword>
<evidence type="ECO:0000256" key="1">
    <source>
        <dbReference type="SAM" id="SignalP"/>
    </source>
</evidence>
<name>A0ABY3XB11_9GAMM</name>
<proteinExistence type="predicted"/>